<gene>
    <name evidence="1" type="ORF">PPACK8108_LOCUS8203</name>
</gene>
<sequence length="334" mass="37999">MTVLIDVKLEDPLIKDKKVSLLGGMTCGQKISMGSVSEGSSCGAYEMASDDDKDRMIANLQWQLAAATIGDDSFKTPFYKWFMKDSQGVAKDTNKLQRDGSNFVDCLLLAFPNNNCFPNDKNNFDNLLKHEELAVCHLLKTRDECSGKELLQLLETECYGTLRSQYLELTRQMLDMSQLTDKEQSITKWNNICAVTMESKLSIDQMLGLLIQATIPPPSQYQADLFHQNIQAILDRKDHIAGYRRATQVIREELRNNLATSNITYNEVLDLVVSDVMGPIDEPGCPRRFFLTLWDHSSTYTLATPLNSRSDVKITLDSRFKWIHNTHGKYPKYF</sequence>
<evidence type="ECO:0000313" key="2">
    <source>
        <dbReference type="Proteomes" id="UP001153365"/>
    </source>
</evidence>
<accession>A0AAV0AWA8</accession>
<name>A0AAV0AWA8_PHAPC</name>
<dbReference type="AlphaFoldDB" id="A0AAV0AWA8"/>
<keyword evidence="2" id="KW-1185">Reference proteome</keyword>
<organism evidence="1 2">
    <name type="scientific">Phakopsora pachyrhizi</name>
    <name type="common">Asian soybean rust disease fungus</name>
    <dbReference type="NCBI Taxonomy" id="170000"/>
    <lineage>
        <taxon>Eukaryota</taxon>
        <taxon>Fungi</taxon>
        <taxon>Dikarya</taxon>
        <taxon>Basidiomycota</taxon>
        <taxon>Pucciniomycotina</taxon>
        <taxon>Pucciniomycetes</taxon>
        <taxon>Pucciniales</taxon>
        <taxon>Phakopsoraceae</taxon>
        <taxon>Phakopsora</taxon>
    </lineage>
</organism>
<dbReference type="Proteomes" id="UP001153365">
    <property type="component" value="Unassembled WGS sequence"/>
</dbReference>
<reference evidence="1" key="1">
    <citation type="submission" date="2022-06" db="EMBL/GenBank/DDBJ databases">
        <authorList>
            <consortium name="SYNGENTA / RWTH Aachen University"/>
        </authorList>
    </citation>
    <scope>NUCLEOTIDE SEQUENCE</scope>
</reference>
<comment type="caution">
    <text evidence="1">The sequence shown here is derived from an EMBL/GenBank/DDBJ whole genome shotgun (WGS) entry which is preliminary data.</text>
</comment>
<protein>
    <submittedName>
        <fullName evidence="1">Uncharacterized protein</fullName>
    </submittedName>
</protein>
<evidence type="ECO:0000313" key="1">
    <source>
        <dbReference type="EMBL" id="CAH7673315.1"/>
    </source>
</evidence>
<proteinExistence type="predicted"/>
<dbReference type="EMBL" id="CALTRL010001666">
    <property type="protein sequence ID" value="CAH7673315.1"/>
    <property type="molecule type" value="Genomic_DNA"/>
</dbReference>